<evidence type="ECO:0000259" key="1">
    <source>
        <dbReference type="Pfam" id="PF20508"/>
    </source>
</evidence>
<proteinExistence type="predicted"/>
<organism evidence="2 3">
    <name type="scientific">Bacteroides faecichinchillae</name>
    <dbReference type="NCBI Taxonomy" id="871325"/>
    <lineage>
        <taxon>Bacteria</taxon>
        <taxon>Pseudomonadati</taxon>
        <taxon>Bacteroidota</taxon>
        <taxon>Bacteroidia</taxon>
        <taxon>Bacteroidales</taxon>
        <taxon>Bacteroidaceae</taxon>
        <taxon>Bacteroides</taxon>
    </lineage>
</organism>
<evidence type="ECO:0000313" key="2">
    <source>
        <dbReference type="EMBL" id="SHF88770.1"/>
    </source>
</evidence>
<name>A0A1M5FAX8_9BACE</name>
<dbReference type="OrthoDB" id="771064at2"/>
<dbReference type="Proteomes" id="UP000184436">
    <property type="component" value="Unassembled WGS sequence"/>
</dbReference>
<reference evidence="2 3" key="1">
    <citation type="submission" date="2016-11" db="EMBL/GenBank/DDBJ databases">
        <authorList>
            <person name="Jaros S."/>
            <person name="Januszkiewicz K."/>
            <person name="Wedrychowicz H."/>
        </authorList>
    </citation>
    <scope>NUCLEOTIDE SEQUENCE [LARGE SCALE GENOMIC DNA]</scope>
    <source>
        <strain evidence="2 3">DSM 26883</strain>
    </source>
</reference>
<dbReference type="Pfam" id="PF20508">
    <property type="entry name" value="DUF6734"/>
    <property type="match status" value="1"/>
</dbReference>
<dbReference type="AlphaFoldDB" id="A0A1M5FAX8"/>
<keyword evidence="3" id="KW-1185">Reference proteome</keyword>
<gene>
    <name evidence="2" type="ORF">SAMN05444349_1432</name>
</gene>
<dbReference type="EMBL" id="FQVD01000043">
    <property type="protein sequence ID" value="SHF88770.1"/>
    <property type="molecule type" value="Genomic_DNA"/>
</dbReference>
<dbReference type="RefSeq" id="WP_073350347.1">
    <property type="nucleotide sequence ID" value="NZ_FQVD01000043.1"/>
</dbReference>
<accession>A0A1M5FAX8</accession>
<dbReference type="PROSITE" id="PS51257">
    <property type="entry name" value="PROKAR_LIPOPROTEIN"/>
    <property type="match status" value="1"/>
</dbReference>
<protein>
    <recommendedName>
        <fullName evidence="1">DUF6734 domain-containing protein</fullName>
    </recommendedName>
</protein>
<sequence>MRVVQTFWSGGKDPLIDSFGWSSPQHHFMSWALSCLTLRQNYDEVFLYTDSVGYAIFAEQLSLPYSKIIIQYDNLDCYPTHWAYSKLLTYSLQDKPFVHVDGDVYLPKRLKPAIESAELIAQNWEIGTAECYGDMMRKIKERTSTVLPHFLNNAITADSIPSYNAGVIGGNDLEFIKEYCNHAFQFIEKNSLRNPNPKETGVNHNILFEQVLFAALVKEKGRRVTTVLDHSIGDNKYSYAEFCDFYRFENTDLMHIIGGHKKNHRVCELLERILLNKYPEYYSKIIDLFKDSHKRIGKKYVSDNSYHDYHTFLEDLSLQWEKIDNEELLNLEKMSTHYFKFIQEKERKKLRYKLQSNPYLEIYEDSKEWPKETKELIRSKINSEFKSDRFDIACIPTLLNKGYKEVLIDDLSYNILVMLETELTFNSLLDKLDLYIDNANDKPTDWAVDRAVEYLLYHKLIYVTGESSNY</sequence>
<evidence type="ECO:0000313" key="3">
    <source>
        <dbReference type="Proteomes" id="UP000184436"/>
    </source>
</evidence>
<feature type="domain" description="DUF6734" evidence="1">
    <location>
        <begin position="1"/>
        <end position="288"/>
    </location>
</feature>
<dbReference type="InterPro" id="IPR046621">
    <property type="entry name" value="DUF6734"/>
</dbReference>